<dbReference type="AlphaFoldDB" id="A0A0V1BR13"/>
<name>A0A0V1BR13_TRISP</name>
<comment type="caution">
    <text evidence="2">The sequence shown here is derived from an EMBL/GenBank/DDBJ whole genome shotgun (WGS) entry which is preliminary data.</text>
</comment>
<reference evidence="2 3" key="1">
    <citation type="submission" date="2015-01" db="EMBL/GenBank/DDBJ databases">
        <title>Evolution of Trichinella species and genotypes.</title>
        <authorList>
            <person name="Korhonen P.K."/>
            <person name="Edoardo P."/>
            <person name="Giuseppe L.R."/>
            <person name="Gasser R.B."/>
        </authorList>
    </citation>
    <scope>NUCLEOTIDE SEQUENCE [LARGE SCALE GENOMIC DNA]</scope>
    <source>
        <strain evidence="2">ISS3</strain>
    </source>
</reference>
<dbReference type="Proteomes" id="UP000054776">
    <property type="component" value="Unassembled WGS sequence"/>
</dbReference>
<proteinExistence type="predicted"/>
<organism evidence="2 3">
    <name type="scientific">Trichinella spiralis</name>
    <name type="common">Trichina worm</name>
    <dbReference type="NCBI Taxonomy" id="6334"/>
    <lineage>
        <taxon>Eukaryota</taxon>
        <taxon>Metazoa</taxon>
        <taxon>Ecdysozoa</taxon>
        <taxon>Nematoda</taxon>
        <taxon>Enoplea</taxon>
        <taxon>Dorylaimia</taxon>
        <taxon>Trichinellida</taxon>
        <taxon>Trichinellidae</taxon>
        <taxon>Trichinella</taxon>
    </lineage>
</organism>
<feature type="region of interest" description="Disordered" evidence="1">
    <location>
        <begin position="65"/>
        <end position="84"/>
    </location>
</feature>
<protein>
    <submittedName>
        <fullName evidence="2">Uncharacterized protein</fullName>
    </submittedName>
</protein>
<keyword evidence="3" id="KW-1185">Reference proteome</keyword>
<gene>
    <name evidence="2" type="ORF">T01_3580</name>
</gene>
<sequence length="98" mass="11698">MNYFNWKTVRMCVPPWQPRSPFLCENEGRLSHMVLFQRLEDNTRYSLLGSSYFWRLFPDLLDDTDTERDEASQSGNRINDDDVGEADIHDRVRQIKNK</sequence>
<accession>A0A0V1BR13</accession>
<dbReference type="InParanoid" id="A0A0V1BR13"/>
<evidence type="ECO:0000313" key="3">
    <source>
        <dbReference type="Proteomes" id="UP000054776"/>
    </source>
</evidence>
<evidence type="ECO:0000256" key="1">
    <source>
        <dbReference type="SAM" id="MobiDB-lite"/>
    </source>
</evidence>
<evidence type="ECO:0000313" key="2">
    <source>
        <dbReference type="EMBL" id="KRY39343.1"/>
    </source>
</evidence>
<dbReference type="EMBL" id="JYDH01000019">
    <property type="protein sequence ID" value="KRY39343.1"/>
    <property type="molecule type" value="Genomic_DNA"/>
</dbReference>